<dbReference type="PANTHER" id="PTHR12521">
    <property type="entry name" value="PROTEIN C6ORF130"/>
    <property type="match status" value="1"/>
</dbReference>
<evidence type="ECO:0000256" key="1">
    <source>
        <dbReference type="ARBA" id="ARBA00035885"/>
    </source>
</evidence>
<dbReference type="PANTHER" id="PTHR12521:SF0">
    <property type="entry name" value="ADP-RIBOSE GLYCOHYDROLASE OARD1"/>
    <property type="match status" value="1"/>
</dbReference>
<evidence type="ECO:0000313" key="4">
    <source>
        <dbReference type="Proteomes" id="UP000005496"/>
    </source>
</evidence>
<keyword evidence="4" id="KW-1185">Reference proteome</keyword>
<reference evidence="3" key="1">
    <citation type="submission" date="2010-05" db="EMBL/GenBank/DDBJ databases">
        <title>The draft genome of Desulfonatronospira thiodismutans ASO3-1.</title>
        <authorList>
            <consortium name="US DOE Joint Genome Institute (JGI-PGF)"/>
            <person name="Lucas S."/>
            <person name="Copeland A."/>
            <person name="Lapidus A."/>
            <person name="Cheng J.-F."/>
            <person name="Bruce D."/>
            <person name="Goodwin L."/>
            <person name="Pitluck S."/>
            <person name="Chertkov O."/>
            <person name="Brettin T."/>
            <person name="Detter J.C."/>
            <person name="Han C."/>
            <person name="Land M.L."/>
            <person name="Hauser L."/>
            <person name="Kyrpides N."/>
            <person name="Mikhailova N."/>
            <person name="Muyzer G."/>
            <person name="Woyke T."/>
        </authorList>
    </citation>
    <scope>NUCLEOTIDE SEQUENCE [LARGE SCALE GENOMIC DNA]</scope>
    <source>
        <strain evidence="3">ASO3-1</strain>
    </source>
</reference>
<gene>
    <name evidence="3" type="ORF">Dthio_PD2207</name>
</gene>
<comment type="caution">
    <text evidence="3">The sequence shown here is derived from an EMBL/GenBank/DDBJ whole genome shotgun (WGS) entry which is preliminary data.</text>
</comment>
<name>D6SPZ4_9BACT</name>
<sequence length="344" mass="39171">MIEHVQGNILNAQTEALVNTVNCVGVMGKGIALQFKKAFPENFKTYRNACQRGEVKPGRMFVFDTGQELPRYIINFPTKRHWRDKSRYEDIEAGLQALVKEITARNISSIAVPPLGSGLGGLDWAKIKPMIERAFSDLPNVQIQLFKPEGSPQASEMPVGSDRPHLTTARALFIKLMQQYKRFAYRLTLLEIQKLAYLLQESGLNLRLSYVRHYYGPYAHNLNKVLEILEGHYISGYGDTQKPDVEIKLLPDAIDAADVLLSKHLEAYKHLNRVADLVDGFETPYGMEMLSSVHWLAVHERLAVDQQSAISAMAGWNERKKCLFKPEHICIAWDRLQEEGWITY</sequence>
<protein>
    <submittedName>
        <fullName evidence="3">Appr-1-p processing domain protein</fullName>
    </submittedName>
</protein>
<dbReference type="SMART" id="SM00506">
    <property type="entry name" value="A1pp"/>
    <property type="match status" value="1"/>
</dbReference>
<feature type="domain" description="Macro" evidence="2">
    <location>
        <begin position="1"/>
        <end position="154"/>
    </location>
</feature>
<dbReference type="RefSeq" id="WP_008870134.1">
    <property type="nucleotide sequence ID" value="NZ_ACJN02000002.1"/>
</dbReference>
<organism evidence="3 4">
    <name type="scientific">Desulfonatronospira thiodismutans ASO3-1</name>
    <dbReference type="NCBI Taxonomy" id="555779"/>
    <lineage>
        <taxon>Bacteria</taxon>
        <taxon>Pseudomonadati</taxon>
        <taxon>Thermodesulfobacteriota</taxon>
        <taxon>Desulfovibrionia</taxon>
        <taxon>Desulfovibrionales</taxon>
        <taxon>Desulfonatronovibrionaceae</taxon>
        <taxon>Desulfonatronospira</taxon>
    </lineage>
</organism>
<dbReference type="Gene3D" id="3.40.220.10">
    <property type="entry name" value="Leucine Aminopeptidase, subunit E, domain 1"/>
    <property type="match status" value="1"/>
</dbReference>
<comment type="catalytic activity">
    <reaction evidence="1">
        <text>an N-(ADP-alpha-D-ribosyl)-thymidine in DNA + H2O = a thymidine in DNA + ADP-D-ribose</text>
        <dbReference type="Rhea" id="RHEA:71655"/>
        <dbReference type="Rhea" id="RHEA-COMP:13556"/>
        <dbReference type="Rhea" id="RHEA-COMP:18051"/>
        <dbReference type="ChEBI" id="CHEBI:15377"/>
        <dbReference type="ChEBI" id="CHEBI:57967"/>
        <dbReference type="ChEBI" id="CHEBI:137386"/>
        <dbReference type="ChEBI" id="CHEBI:191199"/>
    </reaction>
    <physiologicalReaction direction="left-to-right" evidence="1">
        <dbReference type="Rhea" id="RHEA:71656"/>
    </physiologicalReaction>
</comment>
<dbReference type="InterPro" id="IPR043472">
    <property type="entry name" value="Macro_dom-like"/>
</dbReference>
<dbReference type="GO" id="GO:0140291">
    <property type="term" value="P:peptidyl-glutamate ADP-deribosylation"/>
    <property type="evidence" value="ECO:0007669"/>
    <property type="project" value="TreeGrafter"/>
</dbReference>
<dbReference type="Pfam" id="PF01661">
    <property type="entry name" value="Macro"/>
    <property type="match status" value="1"/>
</dbReference>
<dbReference type="AlphaFoldDB" id="D6SPZ4"/>
<dbReference type="SUPFAM" id="SSF52949">
    <property type="entry name" value="Macro domain-like"/>
    <property type="match status" value="1"/>
</dbReference>
<dbReference type="Proteomes" id="UP000005496">
    <property type="component" value="Unassembled WGS sequence"/>
</dbReference>
<accession>D6SPZ4</accession>
<dbReference type="PROSITE" id="PS51154">
    <property type="entry name" value="MACRO"/>
    <property type="match status" value="1"/>
</dbReference>
<dbReference type="EMBL" id="ACJN02000002">
    <property type="protein sequence ID" value="EFI34820.1"/>
    <property type="molecule type" value="Genomic_DNA"/>
</dbReference>
<dbReference type="InterPro" id="IPR002589">
    <property type="entry name" value="Macro_dom"/>
</dbReference>
<proteinExistence type="predicted"/>
<evidence type="ECO:0000313" key="3">
    <source>
        <dbReference type="EMBL" id="EFI34820.1"/>
    </source>
</evidence>
<dbReference type="CDD" id="cd02901">
    <property type="entry name" value="Macro_Poa1p-like"/>
    <property type="match status" value="1"/>
</dbReference>
<dbReference type="OrthoDB" id="9780211at2"/>
<dbReference type="eggNOG" id="COG2110">
    <property type="taxonomic scope" value="Bacteria"/>
</dbReference>
<evidence type="ECO:0000259" key="2">
    <source>
        <dbReference type="PROSITE" id="PS51154"/>
    </source>
</evidence>
<dbReference type="InterPro" id="IPR050892">
    <property type="entry name" value="ADP-ribose_metab_enzymes"/>
</dbReference>